<dbReference type="Gene3D" id="1.10.30.10">
    <property type="entry name" value="High mobility group box domain"/>
    <property type="match status" value="1"/>
</dbReference>
<dbReference type="EMBL" id="CAJVQA010001146">
    <property type="protein sequence ID" value="CAG8504332.1"/>
    <property type="molecule type" value="Genomic_DNA"/>
</dbReference>
<name>A0A9N9F2M4_9GLOM</name>
<comment type="caution">
    <text evidence="1">The sequence shown here is derived from an EMBL/GenBank/DDBJ whole genome shotgun (WGS) entry which is preliminary data.</text>
</comment>
<dbReference type="AlphaFoldDB" id="A0A9N9F2M4"/>
<dbReference type="InterPro" id="IPR036910">
    <property type="entry name" value="HMG_box_dom_sf"/>
</dbReference>
<accession>A0A9N9F2M4</accession>
<organism evidence="1 2">
    <name type="scientific">Cetraspora pellucida</name>
    <dbReference type="NCBI Taxonomy" id="1433469"/>
    <lineage>
        <taxon>Eukaryota</taxon>
        <taxon>Fungi</taxon>
        <taxon>Fungi incertae sedis</taxon>
        <taxon>Mucoromycota</taxon>
        <taxon>Glomeromycotina</taxon>
        <taxon>Glomeromycetes</taxon>
        <taxon>Diversisporales</taxon>
        <taxon>Gigasporaceae</taxon>
        <taxon>Cetraspora</taxon>
    </lineage>
</organism>
<dbReference type="OrthoDB" id="6247875at2759"/>
<reference evidence="1" key="1">
    <citation type="submission" date="2021-06" db="EMBL/GenBank/DDBJ databases">
        <authorList>
            <person name="Kallberg Y."/>
            <person name="Tangrot J."/>
            <person name="Rosling A."/>
        </authorList>
    </citation>
    <scope>NUCLEOTIDE SEQUENCE</scope>
    <source>
        <strain evidence="1">FL966</strain>
    </source>
</reference>
<keyword evidence="2" id="KW-1185">Reference proteome</keyword>
<evidence type="ECO:0000313" key="1">
    <source>
        <dbReference type="EMBL" id="CAG8504332.1"/>
    </source>
</evidence>
<protein>
    <submittedName>
        <fullName evidence="1">7356_t:CDS:1</fullName>
    </submittedName>
</protein>
<proteinExistence type="predicted"/>
<sequence length="329" mass="37721">MNTLKVEWPLKTKDGDVITIEQIPIELRNKISKLNRQDLFPPKFGVEEIEKPEFNSDGSFKEKRWMNCFLCFRRVLGLCYKDSKTVFNGTELSQLAQLIWHGASIEERKVYSDISQELKKKTYMQNPNFVFRKTPRPTEDYINYGPETFEKKGKRKHDDDEYGQRNKKRINKKDIGSSDVVVLGTSGNEESIFTSSTDFVPSNTDPITANMDTINSSTNSVSDLDSVVSNLDSVIMDSNLDWFPYNGQDFTDNFTSGGSYIQNNVSDTDSTADKVLWVQSYAPTVDPGINMPLGFSESMIFSNEIMWDENFEQTYDISENFNDGHLLFF</sequence>
<evidence type="ECO:0000313" key="2">
    <source>
        <dbReference type="Proteomes" id="UP000789759"/>
    </source>
</evidence>
<dbReference type="Proteomes" id="UP000789759">
    <property type="component" value="Unassembled WGS sequence"/>
</dbReference>
<gene>
    <name evidence="1" type="ORF">CPELLU_LOCUS2606</name>
</gene>
<dbReference type="SUPFAM" id="SSF47095">
    <property type="entry name" value="HMG-box"/>
    <property type="match status" value="1"/>
</dbReference>